<organism evidence="1 2">
    <name type="scientific">Natronoglomus mannanivorans</name>
    <dbReference type="NCBI Taxonomy" id="2979990"/>
    <lineage>
        <taxon>Archaea</taxon>
        <taxon>Methanobacteriati</taxon>
        <taxon>Methanobacteriota</taxon>
        <taxon>Stenosarchaea group</taxon>
        <taxon>Halobacteria</taxon>
        <taxon>Halobacteriales</taxon>
        <taxon>Natrialbaceae</taxon>
        <taxon>Natronoglomus</taxon>
    </lineage>
</organism>
<comment type="caution">
    <text evidence="1">The sequence shown here is derived from an EMBL/GenBank/DDBJ whole genome shotgun (WGS) entry which is preliminary data.</text>
</comment>
<dbReference type="AlphaFoldDB" id="A0AAP2Z3U6"/>
<gene>
    <name evidence="1" type="ORF">OB960_21680</name>
</gene>
<name>A0AAP2Z3U6_9EURY</name>
<proteinExistence type="predicted"/>
<dbReference type="RefSeq" id="WP_338005804.1">
    <property type="nucleotide sequence ID" value="NZ_JAOPKA010000020.1"/>
</dbReference>
<evidence type="ECO:0000313" key="2">
    <source>
        <dbReference type="Proteomes" id="UP001321018"/>
    </source>
</evidence>
<evidence type="ECO:0000313" key="1">
    <source>
        <dbReference type="EMBL" id="MCU4743995.1"/>
    </source>
</evidence>
<accession>A0AAP2Z3U6</accession>
<dbReference type="EMBL" id="JAOPKA010000020">
    <property type="protein sequence ID" value="MCU4743995.1"/>
    <property type="molecule type" value="Genomic_DNA"/>
</dbReference>
<dbReference type="Proteomes" id="UP001321018">
    <property type="component" value="Unassembled WGS sequence"/>
</dbReference>
<sequence length="49" mass="5574">MLQYLIHCLENDEAVAFPPLNPEHCREAQRIIDTAHLSADRGETVELVD</sequence>
<reference evidence="1" key="1">
    <citation type="submission" date="2022-09" db="EMBL/GenBank/DDBJ databases">
        <title>Enrichment on poylsaccharides allowed isolation of novel metabolic and taxonomic groups of Haloarchaea.</title>
        <authorList>
            <person name="Sorokin D.Y."/>
            <person name="Elcheninov A.G."/>
            <person name="Khizhniak T.V."/>
            <person name="Kolganova T.V."/>
            <person name="Kublanov I.V."/>
        </authorList>
    </citation>
    <scope>NUCLEOTIDE SEQUENCE</scope>
    <source>
        <strain evidence="1">AArc-xg1-1</strain>
    </source>
</reference>
<protein>
    <submittedName>
        <fullName evidence="1">Uncharacterized protein</fullName>
    </submittedName>
</protein>